<evidence type="ECO:0000313" key="3">
    <source>
        <dbReference type="Proteomes" id="UP000057737"/>
    </source>
</evidence>
<sequence>MELPIKPPDRVVPEYSLTGDLLSYRRCAMQYRYYNGSALPPSRPVQMWYGEFIHGVLEGAFGMWRANPGRYPFPWPSTPIPDTGAPAPPPDGLAPNDLRVIGWPIEQALAYEGKRARSRRARVSAYRRAEAAVNMLGPHLFPLIADAEQKVIGTRPLPSPTPGTMLRSERYALHGVIDVLTNVELASVGEGNIIRDAVRAACPDLQGMFEVIVDYKGSHRPPLAEDYWQLGEWQVQTYAWLRQRQQLGYPVAAGILIYVNELAPGSDDIRRMRSAIQNRQTDVAPTRGDPDYYALNTWTAGAAPRLSAAFRYRRAIRVIPVTQQSIDNATQQFDQIVAEIEGRVRDEEIRGSIRNTWPPTCDSLETCIACDFRHFCPRPAGTRQQLATAEAAGDDDDV</sequence>
<name>A0A125Q9Q6_9BRAD</name>
<dbReference type="InterPro" id="IPR011604">
    <property type="entry name" value="PDDEXK-like_dom_sf"/>
</dbReference>
<evidence type="ECO:0000259" key="1">
    <source>
        <dbReference type="Pfam" id="PF12705"/>
    </source>
</evidence>
<dbReference type="Pfam" id="PF12705">
    <property type="entry name" value="PDDEXK_1"/>
    <property type="match status" value="1"/>
</dbReference>
<reference evidence="2 3" key="1">
    <citation type="submission" date="2015-11" db="EMBL/GenBank/DDBJ databases">
        <title>Draft Genome Sequence of the Strain BR 10303 (Bradyrhizobium sp.) isolated from nodules of Centrolobium paraense.</title>
        <authorList>
            <person name="Zelli J.E."/>
            <person name="Simoes-Araujo J.L."/>
            <person name="Barauna A.C."/>
            <person name="Silva K."/>
        </authorList>
    </citation>
    <scope>NUCLEOTIDE SEQUENCE [LARGE SCALE GENOMIC DNA]</scope>
    <source>
        <strain evidence="2 3">BR 10303</strain>
    </source>
</reference>
<dbReference type="Proteomes" id="UP000057737">
    <property type="component" value="Unassembled WGS sequence"/>
</dbReference>
<keyword evidence="3" id="KW-1185">Reference proteome</keyword>
<feature type="domain" description="PD-(D/E)XK endonuclease-like" evidence="1">
    <location>
        <begin position="211"/>
        <end position="377"/>
    </location>
</feature>
<dbReference type="OrthoDB" id="12430at2"/>
<dbReference type="AlphaFoldDB" id="A0A125Q9Q6"/>
<gene>
    <name evidence="2" type="ORF">AS156_35145</name>
</gene>
<dbReference type="RefSeq" id="WP_066503712.1">
    <property type="nucleotide sequence ID" value="NZ_LNCU01000039.1"/>
</dbReference>
<organism evidence="2 3">
    <name type="scientific">Bradyrhizobium macuxiense</name>
    <dbReference type="NCBI Taxonomy" id="1755647"/>
    <lineage>
        <taxon>Bacteria</taxon>
        <taxon>Pseudomonadati</taxon>
        <taxon>Pseudomonadota</taxon>
        <taxon>Alphaproteobacteria</taxon>
        <taxon>Hyphomicrobiales</taxon>
        <taxon>Nitrobacteraceae</taxon>
        <taxon>Bradyrhizobium</taxon>
    </lineage>
</organism>
<dbReference type="Gene3D" id="3.90.320.10">
    <property type="match status" value="1"/>
</dbReference>
<dbReference type="EMBL" id="LNCU01000039">
    <property type="protein sequence ID" value="KWV58070.1"/>
    <property type="molecule type" value="Genomic_DNA"/>
</dbReference>
<evidence type="ECO:0000313" key="2">
    <source>
        <dbReference type="EMBL" id="KWV58070.1"/>
    </source>
</evidence>
<protein>
    <recommendedName>
        <fullName evidence="1">PD-(D/E)XK endonuclease-like domain-containing protein</fullName>
    </recommendedName>
</protein>
<comment type="caution">
    <text evidence="2">The sequence shown here is derived from an EMBL/GenBank/DDBJ whole genome shotgun (WGS) entry which is preliminary data.</text>
</comment>
<dbReference type="InterPro" id="IPR038726">
    <property type="entry name" value="PDDEXK_AddAB-type"/>
</dbReference>
<proteinExistence type="predicted"/>
<accession>A0A125Q9Q6</accession>